<feature type="region of interest" description="Disordered" evidence="1">
    <location>
        <begin position="476"/>
        <end position="496"/>
    </location>
</feature>
<sequence>MGLCCSTNVKTTEQMPPAAGSPSLREGRRLGPTDARAHDGNGLSHSNPPTSADESSLGEGDGARGAVAQPTSEATHAPIDDETRPLAATTREPELEPSSTVPETIHDQIGVQDASDVYPENDALGLNSESTITQPYPPGASAQEAHVAHAAAASEAAVASEVASGTTAEAVQPVAEARVATPNGLQPQPQEHHDSDGEHVLATPAAMSAVRAAANAIEQAQSSAPIAPAPPQFAKTASADLVLVPRPSSLKLPSPAADMNATRPSHVDAPSSSTLRSDDDAPSAAGGACTHGASAAEGRAGASGARNAAPPMSGHAGGSREASTAASQKASASHSPTAKAEPGDEVQQPAKTLESAGTDEADRAPPGFPASETRAAAQQLPAPTEQDVRQGADVAAAEPVAVPWAFFGGFFGARPKAQSMQQSMQLAANAPTTHKAATQATLPAPTVANTPAGSAIATAATEAERTGVIEPAVVVNGLRDEPPSPPARLTGARGTVADEQATKPFFAFSLDSMHA</sequence>
<feature type="region of interest" description="Disordered" evidence="1">
    <location>
        <begin position="250"/>
        <end position="392"/>
    </location>
</feature>
<evidence type="ECO:0000256" key="1">
    <source>
        <dbReference type="SAM" id="MobiDB-lite"/>
    </source>
</evidence>
<evidence type="ECO:0000313" key="2">
    <source>
        <dbReference type="EMBL" id="KAG8469068.1"/>
    </source>
</evidence>
<feature type="compositionally biased region" description="Low complexity" evidence="1">
    <location>
        <begin position="282"/>
        <end position="309"/>
    </location>
</feature>
<dbReference type="Proteomes" id="UP000751190">
    <property type="component" value="Unassembled WGS sequence"/>
</dbReference>
<feature type="compositionally biased region" description="Basic and acidic residues" evidence="1">
    <location>
        <begin position="25"/>
        <end position="39"/>
    </location>
</feature>
<comment type="caution">
    <text evidence="2">The sequence shown here is derived from an EMBL/GenBank/DDBJ whole genome shotgun (WGS) entry which is preliminary data.</text>
</comment>
<dbReference type="AlphaFoldDB" id="A0A8J5XJN4"/>
<accession>A0A8J5XJN4</accession>
<protein>
    <submittedName>
        <fullName evidence="2">Uncharacterized protein</fullName>
    </submittedName>
</protein>
<keyword evidence="3" id="KW-1185">Reference proteome</keyword>
<gene>
    <name evidence="2" type="ORF">KFE25_007586</name>
</gene>
<organism evidence="2 3">
    <name type="scientific">Diacronema lutheri</name>
    <name type="common">Unicellular marine alga</name>
    <name type="synonym">Monochrysis lutheri</name>
    <dbReference type="NCBI Taxonomy" id="2081491"/>
    <lineage>
        <taxon>Eukaryota</taxon>
        <taxon>Haptista</taxon>
        <taxon>Haptophyta</taxon>
        <taxon>Pavlovophyceae</taxon>
        <taxon>Pavlovales</taxon>
        <taxon>Pavlovaceae</taxon>
        <taxon>Diacronema</taxon>
    </lineage>
</organism>
<name>A0A8J5XJN4_DIALT</name>
<proteinExistence type="predicted"/>
<feature type="compositionally biased region" description="Low complexity" evidence="1">
    <location>
        <begin position="322"/>
        <end position="335"/>
    </location>
</feature>
<evidence type="ECO:0000313" key="3">
    <source>
        <dbReference type="Proteomes" id="UP000751190"/>
    </source>
</evidence>
<feature type="compositionally biased region" description="Polar residues" evidence="1">
    <location>
        <begin position="1"/>
        <end position="14"/>
    </location>
</feature>
<reference evidence="2" key="1">
    <citation type="submission" date="2021-05" db="EMBL/GenBank/DDBJ databases">
        <title>The genome of the haptophyte Pavlova lutheri (Diacronema luteri, Pavlovales) - a model for lipid biosynthesis in eukaryotic algae.</title>
        <authorList>
            <person name="Hulatt C.J."/>
            <person name="Posewitz M.C."/>
        </authorList>
    </citation>
    <scope>NUCLEOTIDE SEQUENCE</scope>
    <source>
        <strain evidence="2">NIVA-4/92</strain>
    </source>
</reference>
<feature type="compositionally biased region" description="Polar residues" evidence="1">
    <location>
        <begin position="43"/>
        <end position="54"/>
    </location>
</feature>
<dbReference type="EMBL" id="JAGTXO010000003">
    <property type="protein sequence ID" value="KAG8469068.1"/>
    <property type="molecule type" value="Genomic_DNA"/>
</dbReference>
<feature type="region of interest" description="Disordered" evidence="1">
    <location>
        <begin position="1"/>
        <end position="145"/>
    </location>
</feature>